<name>A0A3M7R8L7_BRAPC</name>
<organism evidence="1 2">
    <name type="scientific">Brachionus plicatilis</name>
    <name type="common">Marine rotifer</name>
    <name type="synonym">Brachionus muelleri</name>
    <dbReference type="NCBI Taxonomy" id="10195"/>
    <lineage>
        <taxon>Eukaryota</taxon>
        <taxon>Metazoa</taxon>
        <taxon>Spiralia</taxon>
        <taxon>Gnathifera</taxon>
        <taxon>Rotifera</taxon>
        <taxon>Eurotatoria</taxon>
        <taxon>Monogononta</taxon>
        <taxon>Pseudotrocha</taxon>
        <taxon>Ploima</taxon>
        <taxon>Brachionidae</taxon>
        <taxon>Brachionus</taxon>
    </lineage>
</organism>
<accession>A0A3M7R8L7</accession>
<evidence type="ECO:0000313" key="2">
    <source>
        <dbReference type="Proteomes" id="UP000276133"/>
    </source>
</evidence>
<gene>
    <name evidence="1" type="ORF">BpHYR1_012146</name>
</gene>
<keyword evidence="2" id="KW-1185">Reference proteome</keyword>
<protein>
    <submittedName>
        <fullName evidence="1">Uncharacterized protein</fullName>
    </submittedName>
</protein>
<proteinExistence type="predicted"/>
<dbReference type="EMBL" id="REGN01003980">
    <property type="protein sequence ID" value="RNA19771.1"/>
    <property type="molecule type" value="Genomic_DNA"/>
</dbReference>
<dbReference type="AlphaFoldDB" id="A0A3M7R8L7"/>
<dbReference type="OrthoDB" id="7476844at2759"/>
<comment type="caution">
    <text evidence="1">The sequence shown here is derived from an EMBL/GenBank/DDBJ whole genome shotgun (WGS) entry which is preliminary data.</text>
</comment>
<reference evidence="1 2" key="1">
    <citation type="journal article" date="2018" name="Sci. Rep.">
        <title>Genomic signatures of local adaptation to the degree of environmental predictability in rotifers.</title>
        <authorList>
            <person name="Franch-Gras L."/>
            <person name="Hahn C."/>
            <person name="Garcia-Roger E.M."/>
            <person name="Carmona M.J."/>
            <person name="Serra M."/>
            <person name="Gomez A."/>
        </authorList>
    </citation>
    <scope>NUCLEOTIDE SEQUENCE [LARGE SCALE GENOMIC DNA]</scope>
    <source>
        <strain evidence="1">HYR1</strain>
    </source>
</reference>
<evidence type="ECO:0000313" key="1">
    <source>
        <dbReference type="EMBL" id="RNA19771.1"/>
    </source>
</evidence>
<dbReference type="Proteomes" id="UP000276133">
    <property type="component" value="Unassembled WGS sequence"/>
</dbReference>
<sequence>MNKLFLHQTWLKTNKVAKLMLRPDFKILHKSSMKAGHSRGRPFGGTAWLFNKKISERVQITFYDDCLSVCKIDDDICIVGVYMKYNNGKPEAMLEHEEQISKILDIVENI</sequence>